<evidence type="ECO:0000313" key="4">
    <source>
        <dbReference type="EMBL" id="RIA56819.1"/>
    </source>
</evidence>
<evidence type="ECO:0000256" key="2">
    <source>
        <dbReference type="SAM" id="Phobius"/>
    </source>
</evidence>
<proteinExistence type="predicted"/>
<evidence type="ECO:0000256" key="3">
    <source>
        <dbReference type="SAM" id="SignalP"/>
    </source>
</evidence>
<feature type="region of interest" description="Disordered" evidence="1">
    <location>
        <begin position="108"/>
        <end position="161"/>
    </location>
</feature>
<dbReference type="Proteomes" id="UP000266273">
    <property type="component" value="Unassembled WGS sequence"/>
</dbReference>
<keyword evidence="2" id="KW-1133">Transmembrane helix</keyword>
<keyword evidence="2" id="KW-0812">Transmembrane</keyword>
<evidence type="ECO:0000256" key="1">
    <source>
        <dbReference type="SAM" id="MobiDB-lite"/>
    </source>
</evidence>
<feature type="compositionally biased region" description="Low complexity" evidence="1">
    <location>
        <begin position="246"/>
        <end position="275"/>
    </location>
</feature>
<organism evidence="4 5">
    <name type="scientific">Dichotomicrobium thermohalophilum</name>
    <dbReference type="NCBI Taxonomy" id="933063"/>
    <lineage>
        <taxon>Bacteria</taxon>
        <taxon>Pseudomonadati</taxon>
        <taxon>Pseudomonadota</taxon>
        <taxon>Alphaproteobacteria</taxon>
        <taxon>Hyphomicrobiales</taxon>
        <taxon>Hyphomicrobiaceae</taxon>
        <taxon>Dichotomicrobium</taxon>
    </lineage>
</organism>
<keyword evidence="5" id="KW-1185">Reference proteome</keyword>
<feature type="region of interest" description="Disordered" evidence="1">
    <location>
        <begin position="200"/>
        <end position="364"/>
    </location>
</feature>
<feature type="region of interest" description="Disordered" evidence="1">
    <location>
        <begin position="561"/>
        <end position="608"/>
    </location>
</feature>
<gene>
    <name evidence="4" type="ORF">BXY53_1931</name>
</gene>
<comment type="caution">
    <text evidence="4">The sequence shown here is derived from an EMBL/GenBank/DDBJ whole genome shotgun (WGS) entry which is preliminary data.</text>
</comment>
<keyword evidence="2" id="KW-0472">Membrane</keyword>
<feature type="signal peptide" evidence="3">
    <location>
        <begin position="1"/>
        <end position="19"/>
    </location>
</feature>
<feature type="compositionally biased region" description="Low complexity" evidence="1">
    <location>
        <begin position="302"/>
        <end position="352"/>
    </location>
</feature>
<accession>A0A397Q8H9</accession>
<sequence length="608" mass="64770">MRLLAVLLILVALPFPALANGSPCGSPPKLDNTEAARAVSAAFQADLGSKPVDPPFLASARESVDAIANRYGLSRGDVVARYVFHICEALYSRGTEGEQLSQVLSRAQEALDAPGPTKKAAANKTNEPVVRGGGARVSDEPETAASAQTEAPAAAETDGAPAVTKSLESLAKEQQAAPQRTVRRFQYRAAPKRLQNNLGINQLGIAQNQPPTIKRNAPAAGRTTTPRSVTQPRAAPQAETASPDVPTTTEEAPRAAAELALDAPKAMEVPATQPEAAEEPESADNLGEAAERPATPEQPRVAATEAAQPTEEPAAPAASRAPAAAVESEADVPGQERAPASTTAPATAATEPETAHATREEGACPERGVLGADCFDVDAALERLRDRPVEYNHPQEMIKGQATEITLVLRTDFTEEGLPEETSEAFERLQGEVKQQRAKISNIMSARLRGRDFEVDPKGMQERTITWRRPVEWSWYVTPKAGGENKRLELELYAHIVNPQGETQPPVLIKTLDATIDVDVRTLDWLIEQARTFEPIYAIAAAIIGFFTALITLWLRRRPAHPGDGPPSGITASPTPPQRRVTDMGAGEAAAEAARKGQDAEDNGKGRG</sequence>
<feature type="compositionally biased region" description="Basic and acidic residues" evidence="1">
    <location>
        <begin position="353"/>
        <end position="364"/>
    </location>
</feature>
<feature type="chain" id="PRO_5017394023" evidence="3">
    <location>
        <begin position="20"/>
        <end position="608"/>
    </location>
</feature>
<feature type="compositionally biased region" description="Polar residues" evidence="1">
    <location>
        <begin position="222"/>
        <end position="231"/>
    </location>
</feature>
<protein>
    <submittedName>
        <fullName evidence="4">Uncharacterized protein</fullName>
    </submittedName>
</protein>
<evidence type="ECO:0000313" key="5">
    <source>
        <dbReference type="Proteomes" id="UP000266273"/>
    </source>
</evidence>
<feature type="transmembrane region" description="Helical" evidence="2">
    <location>
        <begin position="536"/>
        <end position="555"/>
    </location>
</feature>
<dbReference type="AlphaFoldDB" id="A0A397Q8H9"/>
<name>A0A397Q8H9_9HYPH</name>
<feature type="compositionally biased region" description="Polar residues" evidence="1">
    <location>
        <begin position="200"/>
        <end position="211"/>
    </location>
</feature>
<keyword evidence="3" id="KW-0732">Signal</keyword>
<reference evidence="4 5" key="1">
    <citation type="submission" date="2018-08" db="EMBL/GenBank/DDBJ databases">
        <title>Genomic Encyclopedia of Archaeal and Bacterial Type Strains, Phase II (KMG-II): from individual species to whole genera.</title>
        <authorList>
            <person name="Goeker M."/>
        </authorList>
    </citation>
    <scope>NUCLEOTIDE SEQUENCE [LARGE SCALE GENOMIC DNA]</scope>
    <source>
        <strain evidence="4 5">DSM 5002</strain>
    </source>
</reference>
<feature type="compositionally biased region" description="Basic and acidic residues" evidence="1">
    <location>
        <begin position="593"/>
        <end position="608"/>
    </location>
</feature>
<feature type="compositionally biased region" description="Low complexity" evidence="1">
    <location>
        <begin position="143"/>
        <end position="161"/>
    </location>
</feature>
<dbReference type="EMBL" id="QXDF01000001">
    <property type="protein sequence ID" value="RIA56819.1"/>
    <property type="molecule type" value="Genomic_DNA"/>
</dbReference>